<dbReference type="PRINTS" id="PR00385">
    <property type="entry name" value="P450"/>
</dbReference>
<keyword evidence="10" id="KW-0812">Transmembrane</keyword>
<dbReference type="InterPro" id="IPR036396">
    <property type="entry name" value="Cyt_P450_sf"/>
</dbReference>
<keyword evidence="10" id="KW-1133">Transmembrane helix</keyword>
<keyword evidence="5 9" id="KW-0560">Oxidoreductase</keyword>
<dbReference type="PROSITE" id="PS00086">
    <property type="entry name" value="CYTOCHROME_P450"/>
    <property type="match status" value="1"/>
</dbReference>
<dbReference type="PRINTS" id="PR00463">
    <property type="entry name" value="EP450I"/>
</dbReference>
<dbReference type="FunFam" id="1.10.630.10:FF:000182">
    <property type="entry name" value="Cytochrome P450 3A4"/>
    <property type="match status" value="1"/>
</dbReference>
<evidence type="ECO:0000256" key="5">
    <source>
        <dbReference type="ARBA" id="ARBA00023002"/>
    </source>
</evidence>
<evidence type="ECO:0000256" key="3">
    <source>
        <dbReference type="ARBA" id="ARBA00022617"/>
    </source>
</evidence>
<evidence type="ECO:0000256" key="2">
    <source>
        <dbReference type="ARBA" id="ARBA00010617"/>
    </source>
</evidence>
<dbReference type="EMBL" id="MG934258">
    <property type="protein sequence ID" value="AYV88894.1"/>
    <property type="molecule type" value="mRNA"/>
</dbReference>
<dbReference type="InterPro" id="IPR017972">
    <property type="entry name" value="Cyt_P450_CS"/>
</dbReference>
<dbReference type="InterPro" id="IPR002401">
    <property type="entry name" value="Cyt_P450_E_grp-I"/>
</dbReference>
<reference evidence="11" key="1">
    <citation type="submission" date="2018-02" db="EMBL/GenBank/DDBJ databases">
        <title>Computaional analysis to select cytochrom P450 genes involving in onjisaponin biosynthesis of Polygala tenuifolia.</title>
        <authorList>
            <person name="Kim O.T."/>
            <person name="Jin M.L."/>
        </authorList>
    </citation>
    <scope>NUCLEOTIDE SEQUENCE</scope>
</reference>
<dbReference type="GO" id="GO:0004497">
    <property type="term" value="F:monooxygenase activity"/>
    <property type="evidence" value="ECO:0007669"/>
    <property type="project" value="UniProtKB-KW"/>
</dbReference>
<evidence type="ECO:0000256" key="10">
    <source>
        <dbReference type="SAM" id="Phobius"/>
    </source>
</evidence>
<evidence type="ECO:0000313" key="11">
    <source>
        <dbReference type="EMBL" id="AYV88894.1"/>
    </source>
</evidence>
<name>A0A3G5ANI9_9FABA</name>
<evidence type="ECO:0000256" key="6">
    <source>
        <dbReference type="ARBA" id="ARBA00023004"/>
    </source>
</evidence>
<keyword evidence="6 8" id="KW-0408">Iron</keyword>
<dbReference type="InterPro" id="IPR001128">
    <property type="entry name" value="Cyt_P450"/>
</dbReference>
<evidence type="ECO:0000256" key="1">
    <source>
        <dbReference type="ARBA" id="ARBA00001971"/>
    </source>
</evidence>
<dbReference type="PANTHER" id="PTHR24301">
    <property type="entry name" value="THROMBOXANE-A SYNTHASE"/>
    <property type="match status" value="1"/>
</dbReference>
<proteinExistence type="evidence at transcript level"/>
<dbReference type="SUPFAM" id="SSF48264">
    <property type="entry name" value="Cytochrome P450"/>
    <property type="match status" value="1"/>
</dbReference>
<feature type="transmembrane region" description="Helical" evidence="10">
    <location>
        <begin position="12"/>
        <end position="35"/>
    </location>
</feature>
<evidence type="ECO:0000256" key="7">
    <source>
        <dbReference type="ARBA" id="ARBA00023033"/>
    </source>
</evidence>
<keyword evidence="7 9" id="KW-0503">Monooxygenase</keyword>
<sequence>MVGFEIFTWCQLGVPLLSAIGTLLAMIVGLCCYLYGPYWSVRNVPGPPTFPLVGHLPLMAKYGPDVFSVLAKQYGPIYRFHMGRQPLVIIADAELCKEVGIKKFKGIPNRSIPSPIAASPLHQKGLFFTKDARWSTMRNTILSVYQPSHLASLVPTMQSFIDAATQNLDCCKEDIIFSNLSLKLATDVIGQAAFGVDFGLSKPGAISHSDKFRSDHQEKSSEVSDFINKHVYSTTQLKMDLSGSFSIILGLLIPILQEPFRQILKRIPGTMDWKVDRTNKALSNRLGEIVQKRMQDRHRSSKDFLSLILNARESETSARDAFTSDYVSAVTYEHLLAGSATTSFSLSSVVYLVAQHSEVENKLLEEIDGFGPPEKMPAAHDLQDKFPYLDQVIKEAMRFYFVSPLVARETLNQVEIGGYILPKGTWVWLALGVLAKDPKNFPEPDKFKPERFDPNCEEMKRRHPYAFMPFGIGPRACIGQKFSLQEIKLSLIHLYRKYLFRHSPHMEKPLELEFGIVLNFKHGVKLRAVKRIH</sequence>
<dbReference type="GO" id="GO:0020037">
    <property type="term" value="F:heme binding"/>
    <property type="evidence" value="ECO:0007669"/>
    <property type="project" value="InterPro"/>
</dbReference>
<keyword evidence="3 8" id="KW-0349">Heme</keyword>
<keyword evidence="4 8" id="KW-0479">Metal-binding</keyword>
<dbReference type="PANTHER" id="PTHR24301:SF2">
    <property type="entry name" value="THROMBOXANE-A SYNTHASE"/>
    <property type="match status" value="1"/>
</dbReference>
<dbReference type="Gene3D" id="1.10.630.10">
    <property type="entry name" value="Cytochrome P450"/>
    <property type="match status" value="1"/>
</dbReference>
<evidence type="ECO:0000256" key="8">
    <source>
        <dbReference type="PIRSR" id="PIRSR602401-1"/>
    </source>
</evidence>
<comment type="cofactor">
    <cofactor evidence="1 8">
        <name>heme</name>
        <dbReference type="ChEBI" id="CHEBI:30413"/>
    </cofactor>
</comment>
<organism evidence="11">
    <name type="scientific">Polygala tenuifolia</name>
    <dbReference type="NCBI Taxonomy" id="355332"/>
    <lineage>
        <taxon>Eukaryota</taxon>
        <taxon>Viridiplantae</taxon>
        <taxon>Streptophyta</taxon>
        <taxon>Embryophyta</taxon>
        <taxon>Tracheophyta</taxon>
        <taxon>Spermatophyta</taxon>
        <taxon>Magnoliopsida</taxon>
        <taxon>eudicotyledons</taxon>
        <taxon>Gunneridae</taxon>
        <taxon>Pentapetalae</taxon>
        <taxon>rosids</taxon>
        <taxon>fabids</taxon>
        <taxon>Fabales</taxon>
        <taxon>Polygalaceae</taxon>
        <taxon>Polygala</taxon>
    </lineage>
</organism>
<dbReference type="Pfam" id="PF00067">
    <property type="entry name" value="p450"/>
    <property type="match status" value="1"/>
</dbReference>
<accession>A0A3G5ANI9</accession>
<protein>
    <submittedName>
        <fullName evidence="11">Cytochrome P450 oxidase CYP711A60</fullName>
    </submittedName>
</protein>
<dbReference type="AlphaFoldDB" id="A0A3G5ANI9"/>
<keyword evidence="10" id="KW-0472">Membrane</keyword>
<evidence type="ECO:0000256" key="4">
    <source>
        <dbReference type="ARBA" id="ARBA00022723"/>
    </source>
</evidence>
<feature type="binding site" description="axial binding residue" evidence="8">
    <location>
        <position position="477"/>
    </location>
    <ligand>
        <name>heme</name>
        <dbReference type="ChEBI" id="CHEBI:30413"/>
    </ligand>
    <ligandPart>
        <name>Fe</name>
        <dbReference type="ChEBI" id="CHEBI:18248"/>
    </ligandPart>
</feature>
<dbReference type="GO" id="GO:0005506">
    <property type="term" value="F:iron ion binding"/>
    <property type="evidence" value="ECO:0007669"/>
    <property type="project" value="InterPro"/>
</dbReference>
<dbReference type="GO" id="GO:0016705">
    <property type="term" value="F:oxidoreductase activity, acting on paired donors, with incorporation or reduction of molecular oxygen"/>
    <property type="evidence" value="ECO:0007669"/>
    <property type="project" value="InterPro"/>
</dbReference>
<comment type="similarity">
    <text evidence="2 9">Belongs to the cytochrome P450 family.</text>
</comment>
<evidence type="ECO:0000256" key="9">
    <source>
        <dbReference type="RuleBase" id="RU000461"/>
    </source>
</evidence>